<evidence type="ECO:0000313" key="2">
    <source>
        <dbReference type="Proteomes" id="UP001055072"/>
    </source>
</evidence>
<evidence type="ECO:0000313" key="1">
    <source>
        <dbReference type="EMBL" id="KAI0083161.1"/>
    </source>
</evidence>
<dbReference type="EMBL" id="MU274986">
    <property type="protein sequence ID" value="KAI0083161.1"/>
    <property type="molecule type" value="Genomic_DNA"/>
</dbReference>
<sequence>MGVNGETTAAFMALSAHLYEQTLIPQYLSAATLSADFVINHLYGGKIKPDGINVQSCSLSLTLITYNSGFMVGGLSVLTPASGSSGYSSFLLKLILTAVIYPHWINTANGVKIEGAVLTTPYPYSTTYPPSPQIHTPPEPEIRRRRMAKLAWTFGEDILPPEYVFPADSEGKVCEKRVGGVSRFTPRSIPPRSTPRARLNPTSPAPSHSARSAPRKSSRVWTTCRDGGLWLGEWNRKDISEVQSRLRALQVR</sequence>
<organism evidence="1 2">
    <name type="scientific">Irpex rosettiformis</name>
    <dbReference type="NCBI Taxonomy" id="378272"/>
    <lineage>
        <taxon>Eukaryota</taxon>
        <taxon>Fungi</taxon>
        <taxon>Dikarya</taxon>
        <taxon>Basidiomycota</taxon>
        <taxon>Agaricomycotina</taxon>
        <taxon>Agaricomycetes</taxon>
        <taxon>Polyporales</taxon>
        <taxon>Irpicaceae</taxon>
        <taxon>Irpex</taxon>
    </lineage>
</organism>
<dbReference type="Proteomes" id="UP001055072">
    <property type="component" value="Unassembled WGS sequence"/>
</dbReference>
<accession>A0ACB8TME5</accession>
<proteinExistence type="predicted"/>
<keyword evidence="2" id="KW-1185">Reference proteome</keyword>
<name>A0ACB8TME5_9APHY</name>
<gene>
    <name evidence="1" type="ORF">BDY19DRAFT_998793</name>
</gene>
<reference evidence="1" key="1">
    <citation type="journal article" date="2021" name="Environ. Microbiol.">
        <title>Gene family expansions and transcriptome signatures uncover fungal adaptations to wood decay.</title>
        <authorList>
            <person name="Hage H."/>
            <person name="Miyauchi S."/>
            <person name="Viragh M."/>
            <person name="Drula E."/>
            <person name="Min B."/>
            <person name="Chaduli D."/>
            <person name="Navarro D."/>
            <person name="Favel A."/>
            <person name="Norest M."/>
            <person name="Lesage-Meessen L."/>
            <person name="Balint B."/>
            <person name="Merenyi Z."/>
            <person name="de Eugenio L."/>
            <person name="Morin E."/>
            <person name="Martinez A.T."/>
            <person name="Baldrian P."/>
            <person name="Stursova M."/>
            <person name="Martinez M.J."/>
            <person name="Novotny C."/>
            <person name="Magnuson J.K."/>
            <person name="Spatafora J.W."/>
            <person name="Maurice S."/>
            <person name="Pangilinan J."/>
            <person name="Andreopoulos W."/>
            <person name="LaButti K."/>
            <person name="Hundley H."/>
            <person name="Na H."/>
            <person name="Kuo A."/>
            <person name="Barry K."/>
            <person name="Lipzen A."/>
            <person name="Henrissat B."/>
            <person name="Riley R."/>
            <person name="Ahrendt S."/>
            <person name="Nagy L.G."/>
            <person name="Grigoriev I.V."/>
            <person name="Martin F."/>
            <person name="Rosso M.N."/>
        </authorList>
    </citation>
    <scope>NUCLEOTIDE SEQUENCE</scope>
    <source>
        <strain evidence="1">CBS 384.51</strain>
    </source>
</reference>
<comment type="caution">
    <text evidence="1">The sequence shown here is derived from an EMBL/GenBank/DDBJ whole genome shotgun (WGS) entry which is preliminary data.</text>
</comment>
<protein>
    <submittedName>
        <fullName evidence="1">Uncharacterized protein</fullName>
    </submittedName>
</protein>